<evidence type="ECO:0000313" key="2">
    <source>
        <dbReference type="EMBL" id="MBB5808061.1"/>
    </source>
</evidence>
<evidence type="ECO:0000313" key="3">
    <source>
        <dbReference type="Proteomes" id="UP000552097"/>
    </source>
</evidence>
<evidence type="ECO:0008006" key="4">
    <source>
        <dbReference type="Google" id="ProtNLM"/>
    </source>
</evidence>
<evidence type="ECO:0000256" key="1">
    <source>
        <dbReference type="SAM" id="SignalP"/>
    </source>
</evidence>
<accession>A0A7W9M5D1</accession>
<reference evidence="2 3" key="1">
    <citation type="submission" date="2020-08" db="EMBL/GenBank/DDBJ databases">
        <title>Sequencing the genomes of 1000 actinobacteria strains.</title>
        <authorList>
            <person name="Klenk H.-P."/>
        </authorList>
    </citation>
    <scope>NUCLEOTIDE SEQUENCE [LARGE SCALE GENOMIC DNA]</scope>
    <source>
        <strain evidence="2 3">DSM 45486</strain>
    </source>
</reference>
<dbReference type="PROSITE" id="PS51257">
    <property type="entry name" value="PROKAR_LIPOPROTEIN"/>
    <property type="match status" value="1"/>
</dbReference>
<comment type="caution">
    <text evidence="2">The sequence shown here is derived from an EMBL/GenBank/DDBJ whole genome shotgun (WGS) entry which is preliminary data.</text>
</comment>
<keyword evidence="3" id="KW-1185">Reference proteome</keyword>
<feature type="signal peptide" evidence="1">
    <location>
        <begin position="1"/>
        <end position="20"/>
    </location>
</feature>
<protein>
    <recommendedName>
        <fullName evidence="4">DUF4352 domain-containing protein</fullName>
    </recommendedName>
</protein>
<name>A0A7W9M5D1_9PSEU</name>
<gene>
    <name evidence="2" type="ORF">F4560_007829</name>
</gene>
<dbReference type="AlphaFoldDB" id="A0A7W9M5D1"/>
<dbReference type="Proteomes" id="UP000552097">
    <property type="component" value="Unassembled WGS sequence"/>
</dbReference>
<sequence length="176" mass="17763">MKFARLAVGVCLGLAMAGCADPSDISTPTPPSAVVEQGGDAPSASGYTAFGAQRVWANGMAVTVSPPSSLKPSDTSFPESPRTAVFTLTLVNGTKTSYRTSQLAVRAMVDGAPVAEVRDSVQGLNGIAAAVTEVAPGAETVLTLAFAVPADPVLLQLVVEPNGANQEPSSTFEGTA</sequence>
<dbReference type="EMBL" id="JACHMO010000001">
    <property type="protein sequence ID" value="MBB5808061.1"/>
    <property type="molecule type" value="Genomic_DNA"/>
</dbReference>
<proteinExistence type="predicted"/>
<dbReference type="RefSeq" id="WP_184928023.1">
    <property type="nucleotide sequence ID" value="NZ_JACHMO010000001.1"/>
</dbReference>
<organism evidence="2 3">
    <name type="scientific">Saccharothrix ecbatanensis</name>
    <dbReference type="NCBI Taxonomy" id="1105145"/>
    <lineage>
        <taxon>Bacteria</taxon>
        <taxon>Bacillati</taxon>
        <taxon>Actinomycetota</taxon>
        <taxon>Actinomycetes</taxon>
        <taxon>Pseudonocardiales</taxon>
        <taxon>Pseudonocardiaceae</taxon>
        <taxon>Saccharothrix</taxon>
    </lineage>
</organism>
<feature type="chain" id="PRO_5031163706" description="DUF4352 domain-containing protein" evidence="1">
    <location>
        <begin position="21"/>
        <end position="176"/>
    </location>
</feature>
<keyword evidence="1" id="KW-0732">Signal</keyword>